<dbReference type="Proteomes" id="UP000188268">
    <property type="component" value="Unassembled WGS sequence"/>
</dbReference>
<keyword evidence="3" id="KW-1185">Reference proteome</keyword>
<protein>
    <submittedName>
        <fullName evidence="2">Uncharacterized protein</fullName>
    </submittedName>
</protein>
<feature type="compositionally biased region" description="Polar residues" evidence="1">
    <location>
        <begin position="1"/>
        <end position="12"/>
    </location>
</feature>
<evidence type="ECO:0000256" key="1">
    <source>
        <dbReference type="SAM" id="MobiDB-lite"/>
    </source>
</evidence>
<proteinExistence type="predicted"/>
<evidence type="ECO:0000313" key="2">
    <source>
        <dbReference type="EMBL" id="OMO99592.1"/>
    </source>
</evidence>
<dbReference type="AlphaFoldDB" id="A0A1R3JXJ6"/>
<dbReference type="EMBL" id="AWWV01006833">
    <property type="protein sequence ID" value="OMO99592.1"/>
    <property type="molecule type" value="Genomic_DNA"/>
</dbReference>
<sequence>MGRIPSGTQIDANATAEGVNRK</sequence>
<dbReference type="Gramene" id="OMO99592">
    <property type="protein sequence ID" value="OMO99592"/>
    <property type="gene ID" value="CCACVL1_03713"/>
</dbReference>
<gene>
    <name evidence="2" type="ORF">CCACVL1_03713</name>
</gene>
<accession>A0A1R3JXJ6</accession>
<reference evidence="2 3" key="1">
    <citation type="submission" date="2013-09" db="EMBL/GenBank/DDBJ databases">
        <title>Corchorus capsularis genome sequencing.</title>
        <authorList>
            <person name="Alam M."/>
            <person name="Haque M.S."/>
            <person name="Islam M.S."/>
            <person name="Emdad E.M."/>
            <person name="Islam M.M."/>
            <person name="Ahmed B."/>
            <person name="Halim A."/>
            <person name="Hossen Q.M.M."/>
            <person name="Hossain M.Z."/>
            <person name="Ahmed R."/>
            <person name="Khan M.M."/>
            <person name="Islam R."/>
            <person name="Rashid M.M."/>
            <person name="Khan S.A."/>
            <person name="Rahman M.S."/>
            <person name="Alam M."/>
        </authorList>
    </citation>
    <scope>NUCLEOTIDE SEQUENCE [LARGE SCALE GENOMIC DNA]</scope>
    <source>
        <strain evidence="3">cv. CVL-1</strain>
        <tissue evidence="2">Whole seedling</tissue>
    </source>
</reference>
<name>A0A1R3JXJ6_COCAP</name>
<feature type="region of interest" description="Disordered" evidence="1">
    <location>
        <begin position="1"/>
        <end position="22"/>
    </location>
</feature>
<evidence type="ECO:0000313" key="3">
    <source>
        <dbReference type="Proteomes" id="UP000188268"/>
    </source>
</evidence>
<organism evidence="2 3">
    <name type="scientific">Corchorus capsularis</name>
    <name type="common">Jute</name>
    <dbReference type="NCBI Taxonomy" id="210143"/>
    <lineage>
        <taxon>Eukaryota</taxon>
        <taxon>Viridiplantae</taxon>
        <taxon>Streptophyta</taxon>
        <taxon>Embryophyta</taxon>
        <taxon>Tracheophyta</taxon>
        <taxon>Spermatophyta</taxon>
        <taxon>Magnoliopsida</taxon>
        <taxon>eudicotyledons</taxon>
        <taxon>Gunneridae</taxon>
        <taxon>Pentapetalae</taxon>
        <taxon>rosids</taxon>
        <taxon>malvids</taxon>
        <taxon>Malvales</taxon>
        <taxon>Malvaceae</taxon>
        <taxon>Grewioideae</taxon>
        <taxon>Apeibeae</taxon>
        <taxon>Corchorus</taxon>
    </lineage>
</organism>
<comment type="caution">
    <text evidence="2">The sequence shown here is derived from an EMBL/GenBank/DDBJ whole genome shotgun (WGS) entry which is preliminary data.</text>
</comment>